<keyword evidence="2" id="KW-1185">Reference proteome</keyword>
<dbReference type="Proteomes" id="UP000263900">
    <property type="component" value="Chromosome"/>
</dbReference>
<proteinExistence type="predicted"/>
<name>A0A3B7MWW8_9BACT</name>
<dbReference type="AlphaFoldDB" id="A0A3B7MWW8"/>
<sequence>MATKVKFNTTILLDGNNTGILVPPEVVEKLGSGKRPAVKVTLNGFTYRSTVAVMGGMFLIPLSAERRANARVKGGDKLDVTLELDTEPRVVELPEDFKKALSKDKKALAFFESLSYSAKSGYVVPIRQAKTAETRQRRIEKAVSDLKAGKK</sequence>
<dbReference type="Gene3D" id="2.40.30.100">
    <property type="entry name" value="AF2212/PG0164-like"/>
    <property type="match status" value="1"/>
</dbReference>
<organism evidence="1 2">
    <name type="scientific">Paraflavitalea soli</name>
    <dbReference type="NCBI Taxonomy" id="2315862"/>
    <lineage>
        <taxon>Bacteria</taxon>
        <taxon>Pseudomonadati</taxon>
        <taxon>Bacteroidota</taxon>
        <taxon>Chitinophagia</taxon>
        <taxon>Chitinophagales</taxon>
        <taxon>Chitinophagaceae</taxon>
        <taxon>Paraflavitalea</taxon>
    </lineage>
</organism>
<protein>
    <submittedName>
        <fullName evidence="1">DUF1905 domain-containing protein</fullName>
    </submittedName>
</protein>
<dbReference type="EMBL" id="CP032157">
    <property type="protein sequence ID" value="AXY78457.1"/>
    <property type="molecule type" value="Genomic_DNA"/>
</dbReference>
<accession>A0A3B7MWW8</accession>
<gene>
    <name evidence="1" type="ORF">D3H65_00025</name>
</gene>
<dbReference type="InterPro" id="IPR037079">
    <property type="entry name" value="AF2212/PG0164-like_sf"/>
</dbReference>
<dbReference type="Pfam" id="PF13376">
    <property type="entry name" value="OmdA"/>
    <property type="match status" value="1"/>
</dbReference>
<dbReference type="InterPro" id="IPR015018">
    <property type="entry name" value="DUF1905"/>
</dbReference>
<dbReference type="KEGG" id="pseg:D3H65_00025"/>
<evidence type="ECO:0000313" key="1">
    <source>
        <dbReference type="EMBL" id="AXY78457.1"/>
    </source>
</evidence>
<evidence type="ECO:0000313" key="2">
    <source>
        <dbReference type="Proteomes" id="UP000263900"/>
    </source>
</evidence>
<dbReference type="SUPFAM" id="SSF141694">
    <property type="entry name" value="AF2212/PG0164-like"/>
    <property type="match status" value="1"/>
</dbReference>
<dbReference type="OrthoDB" id="2604865at2"/>
<dbReference type="Pfam" id="PF08922">
    <property type="entry name" value="DUF1905"/>
    <property type="match status" value="1"/>
</dbReference>
<reference evidence="1 2" key="1">
    <citation type="submission" date="2018-09" db="EMBL/GenBank/DDBJ databases">
        <title>Genome sequencing of strain 6GH32-13.</title>
        <authorList>
            <person name="Weon H.-Y."/>
            <person name="Heo J."/>
            <person name="Kwon S.-W."/>
        </authorList>
    </citation>
    <scope>NUCLEOTIDE SEQUENCE [LARGE SCALE GENOMIC DNA]</scope>
    <source>
        <strain evidence="1 2">5GH32-13</strain>
    </source>
</reference>